<keyword evidence="2" id="KW-0812">Transmembrane</keyword>
<accession>A0A2S6IIY3</accession>
<evidence type="ECO:0000313" key="3">
    <source>
        <dbReference type="EMBL" id="PPK94158.1"/>
    </source>
</evidence>
<dbReference type="InterPro" id="IPR043128">
    <property type="entry name" value="Rev_trsase/Diguanyl_cyclase"/>
</dbReference>
<keyword evidence="2" id="KW-0472">Membrane</keyword>
<dbReference type="EMBL" id="PTJD01000008">
    <property type="protein sequence ID" value="PPK94158.1"/>
    <property type="molecule type" value="Genomic_DNA"/>
</dbReference>
<feature type="region of interest" description="Disordered" evidence="1">
    <location>
        <begin position="248"/>
        <end position="270"/>
    </location>
</feature>
<comment type="caution">
    <text evidence="3">The sequence shown here is derived from an EMBL/GenBank/DDBJ whole genome shotgun (WGS) entry which is preliminary data.</text>
</comment>
<keyword evidence="4" id="KW-1185">Reference proteome</keyword>
<name>A0A2S6IIY3_9ACTN</name>
<feature type="transmembrane region" description="Helical" evidence="2">
    <location>
        <begin position="12"/>
        <end position="33"/>
    </location>
</feature>
<gene>
    <name evidence="3" type="ORF">CLV92_10856</name>
</gene>
<dbReference type="InterPro" id="IPR029787">
    <property type="entry name" value="Nucleotide_cyclase"/>
</dbReference>
<feature type="transmembrane region" description="Helical" evidence="2">
    <location>
        <begin position="39"/>
        <end position="59"/>
    </location>
</feature>
<keyword evidence="2" id="KW-1133">Transmembrane helix</keyword>
<protein>
    <submittedName>
        <fullName evidence="3">GGDEF domain-containing protein</fullName>
    </submittedName>
</protein>
<evidence type="ECO:0000256" key="1">
    <source>
        <dbReference type="SAM" id="MobiDB-lite"/>
    </source>
</evidence>
<reference evidence="3 4" key="1">
    <citation type="submission" date="2018-02" db="EMBL/GenBank/DDBJ databases">
        <title>Genomic Encyclopedia of Archaeal and Bacterial Type Strains, Phase II (KMG-II): from individual species to whole genera.</title>
        <authorList>
            <person name="Goeker M."/>
        </authorList>
    </citation>
    <scope>NUCLEOTIDE SEQUENCE [LARGE SCALE GENOMIC DNA]</scope>
    <source>
        <strain evidence="3 4">DSM 22857</strain>
    </source>
</reference>
<evidence type="ECO:0000256" key="2">
    <source>
        <dbReference type="SAM" id="Phobius"/>
    </source>
</evidence>
<proteinExistence type="predicted"/>
<organism evidence="3 4">
    <name type="scientific">Kineococcus xinjiangensis</name>
    <dbReference type="NCBI Taxonomy" id="512762"/>
    <lineage>
        <taxon>Bacteria</taxon>
        <taxon>Bacillati</taxon>
        <taxon>Actinomycetota</taxon>
        <taxon>Actinomycetes</taxon>
        <taxon>Kineosporiales</taxon>
        <taxon>Kineosporiaceae</taxon>
        <taxon>Kineococcus</taxon>
    </lineage>
</organism>
<dbReference type="Gene3D" id="3.30.70.270">
    <property type="match status" value="1"/>
</dbReference>
<dbReference type="SUPFAM" id="SSF55073">
    <property type="entry name" value="Nucleotide cyclase"/>
    <property type="match status" value="1"/>
</dbReference>
<dbReference type="AlphaFoldDB" id="A0A2S6IIY3"/>
<dbReference type="Proteomes" id="UP000239485">
    <property type="component" value="Unassembled WGS sequence"/>
</dbReference>
<sequence length="270" mass="27875">MTGRARASRRPSLLLVAPLGGSAILVAVAALNSSVVVETLVLVVLGVVVAVLASALHAARRSRLAAQQCAADLAAALESARDATVLDEDTGLLNRQGVLLVARHVLESARRSGGAVHCCVVEVTPAVVLGGPGGAQGVAERVERTAALRAAAAAALRNATRSSDVVGADETGRFLVVGPGTGLHAQELERRMRAGLAEQRHAERAAGGLVTAIAERQTVDVGAAVLAPWDEGDVDDLLARAEKALQQRRALRTSAPQAGWGRRRADIEPH</sequence>
<evidence type="ECO:0000313" key="4">
    <source>
        <dbReference type="Proteomes" id="UP000239485"/>
    </source>
</evidence>